<name>A0ABR2KKR6_9EUKA</name>
<protein>
    <submittedName>
        <fullName evidence="1">Uncharacterized protein</fullName>
    </submittedName>
</protein>
<proteinExistence type="predicted"/>
<dbReference type="Proteomes" id="UP001470230">
    <property type="component" value="Unassembled WGS sequence"/>
</dbReference>
<dbReference type="EMBL" id="JAPFFF010000004">
    <property type="protein sequence ID" value="KAK8891744.1"/>
    <property type="molecule type" value="Genomic_DNA"/>
</dbReference>
<reference evidence="1 2" key="1">
    <citation type="submission" date="2024-04" db="EMBL/GenBank/DDBJ databases">
        <title>Tritrichomonas musculus Genome.</title>
        <authorList>
            <person name="Alves-Ferreira E."/>
            <person name="Grigg M."/>
            <person name="Lorenzi H."/>
            <person name="Galac M."/>
        </authorList>
    </citation>
    <scope>NUCLEOTIDE SEQUENCE [LARGE SCALE GENOMIC DNA]</scope>
    <source>
        <strain evidence="1 2">EAF2021</strain>
    </source>
</reference>
<gene>
    <name evidence="1" type="ORF">M9Y10_028964</name>
</gene>
<evidence type="ECO:0000313" key="2">
    <source>
        <dbReference type="Proteomes" id="UP001470230"/>
    </source>
</evidence>
<comment type="caution">
    <text evidence="1">The sequence shown here is derived from an EMBL/GenBank/DDBJ whole genome shotgun (WGS) entry which is preliminary data.</text>
</comment>
<sequence length="195" mass="23209">MKANKSSISKKEITTDNFPFDFYNRAFEILAYLYKSGPEQSTILPNPTDEITVKEENKYPFQSRIVDLRLRRNQDQRASVQKESNKIFSNEYKKYGKLIKNDNDDIISAFEVEQAVRPDIPLYLQNVIKDEKENSWKYRRKKRPNPMNMKKIEKEYTERLKTSEKTGINRAKRRYAQYHKLDTLPAEAEQNKEEA</sequence>
<accession>A0ABR2KKR6</accession>
<organism evidence="1 2">
    <name type="scientific">Tritrichomonas musculus</name>
    <dbReference type="NCBI Taxonomy" id="1915356"/>
    <lineage>
        <taxon>Eukaryota</taxon>
        <taxon>Metamonada</taxon>
        <taxon>Parabasalia</taxon>
        <taxon>Tritrichomonadida</taxon>
        <taxon>Tritrichomonadidae</taxon>
        <taxon>Tritrichomonas</taxon>
    </lineage>
</organism>
<keyword evidence="2" id="KW-1185">Reference proteome</keyword>
<evidence type="ECO:0000313" key="1">
    <source>
        <dbReference type="EMBL" id="KAK8891744.1"/>
    </source>
</evidence>